<keyword evidence="1" id="KW-0812">Transmembrane</keyword>
<comment type="caution">
    <text evidence="2">The sequence shown here is derived from an EMBL/GenBank/DDBJ whole genome shotgun (WGS) entry which is preliminary data.</text>
</comment>
<evidence type="ECO:0000256" key="1">
    <source>
        <dbReference type="SAM" id="Phobius"/>
    </source>
</evidence>
<protein>
    <submittedName>
        <fullName evidence="2">Uncharacterized protein</fullName>
    </submittedName>
</protein>
<gene>
    <name evidence="2" type="ORF">AVEN_98835_1</name>
</gene>
<dbReference type="EMBL" id="BGPR01011507">
    <property type="protein sequence ID" value="GBN51661.1"/>
    <property type="molecule type" value="Genomic_DNA"/>
</dbReference>
<evidence type="ECO:0000313" key="2">
    <source>
        <dbReference type="EMBL" id="GBN51661.1"/>
    </source>
</evidence>
<sequence length="144" mass="16574">MEAAYFGGFLFVLPISGYATLGELVLYAVSLMLKESMDSEDETCAPEDNLAIELRPKDPPLVLNALVWSYCKRLGMDAKLMFPNGAKIAIVNFCYSREIKPIAFRNNIFDIFTFSYTKYTKRKYCNRQKIRTRDFDGSPRFRPP</sequence>
<dbReference type="Proteomes" id="UP000499080">
    <property type="component" value="Unassembled WGS sequence"/>
</dbReference>
<evidence type="ECO:0000313" key="3">
    <source>
        <dbReference type="Proteomes" id="UP000499080"/>
    </source>
</evidence>
<name>A0A4Y2PKE6_ARAVE</name>
<reference evidence="2 3" key="1">
    <citation type="journal article" date="2019" name="Sci. Rep.">
        <title>Orb-weaving spider Araneus ventricosus genome elucidates the spidroin gene catalogue.</title>
        <authorList>
            <person name="Kono N."/>
            <person name="Nakamura H."/>
            <person name="Ohtoshi R."/>
            <person name="Moran D.A.P."/>
            <person name="Shinohara A."/>
            <person name="Yoshida Y."/>
            <person name="Fujiwara M."/>
            <person name="Mori M."/>
            <person name="Tomita M."/>
            <person name="Arakawa K."/>
        </authorList>
    </citation>
    <scope>NUCLEOTIDE SEQUENCE [LARGE SCALE GENOMIC DNA]</scope>
</reference>
<keyword evidence="1" id="KW-0472">Membrane</keyword>
<proteinExistence type="predicted"/>
<keyword evidence="1" id="KW-1133">Transmembrane helix</keyword>
<accession>A0A4Y2PKE6</accession>
<feature type="transmembrane region" description="Helical" evidence="1">
    <location>
        <begin position="6"/>
        <end position="29"/>
    </location>
</feature>
<dbReference type="AlphaFoldDB" id="A0A4Y2PKE6"/>
<organism evidence="2 3">
    <name type="scientific">Araneus ventricosus</name>
    <name type="common">Orbweaver spider</name>
    <name type="synonym">Epeira ventricosa</name>
    <dbReference type="NCBI Taxonomy" id="182803"/>
    <lineage>
        <taxon>Eukaryota</taxon>
        <taxon>Metazoa</taxon>
        <taxon>Ecdysozoa</taxon>
        <taxon>Arthropoda</taxon>
        <taxon>Chelicerata</taxon>
        <taxon>Arachnida</taxon>
        <taxon>Araneae</taxon>
        <taxon>Araneomorphae</taxon>
        <taxon>Entelegynae</taxon>
        <taxon>Araneoidea</taxon>
        <taxon>Araneidae</taxon>
        <taxon>Araneus</taxon>
    </lineage>
</organism>
<keyword evidence="3" id="KW-1185">Reference proteome</keyword>